<keyword evidence="2" id="KW-1185">Reference proteome</keyword>
<proteinExistence type="predicted"/>
<organism evidence="1 2">
    <name type="scientific">Taklimakanibacter albus</name>
    <dbReference type="NCBI Taxonomy" id="2800327"/>
    <lineage>
        <taxon>Bacteria</taxon>
        <taxon>Pseudomonadati</taxon>
        <taxon>Pseudomonadota</taxon>
        <taxon>Alphaproteobacteria</taxon>
        <taxon>Hyphomicrobiales</taxon>
        <taxon>Aestuariivirgaceae</taxon>
        <taxon>Taklimakanibacter</taxon>
    </lineage>
</organism>
<dbReference type="EMBL" id="JAENHL010000008">
    <property type="protein sequence ID" value="MBK1870070.1"/>
    <property type="molecule type" value="Genomic_DNA"/>
</dbReference>
<gene>
    <name evidence="1" type="ORF">JHL16_27150</name>
</gene>
<evidence type="ECO:0000313" key="1">
    <source>
        <dbReference type="EMBL" id="MBK1870070.1"/>
    </source>
</evidence>
<accession>A0ACC5RC65</accession>
<name>A0ACC5RC65_9HYPH</name>
<comment type="caution">
    <text evidence="1">The sequence shown here is derived from an EMBL/GenBank/DDBJ whole genome shotgun (WGS) entry which is preliminary data.</text>
</comment>
<dbReference type="Proteomes" id="UP000616151">
    <property type="component" value="Unassembled WGS sequence"/>
</dbReference>
<reference evidence="1" key="1">
    <citation type="submission" date="2021-01" db="EMBL/GenBank/DDBJ databases">
        <authorList>
            <person name="Sun Q."/>
        </authorList>
    </citation>
    <scope>NUCLEOTIDE SEQUENCE</scope>
    <source>
        <strain evidence="1">YIM B02566</strain>
    </source>
</reference>
<protein>
    <submittedName>
        <fullName evidence="1">Uncharacterized protein</fullName>
    </submittedName>
</protein>
<sequence>MPRKLILTERKLGRERAAGQAFPDDGLIEIDPRLEPRQWLSTLVHEAVHIAFPDADERSVVRAERIITRILWRAGIRRIYQ</sequence>
<evidence type="ECO:0000313" key="2">
    <source>
        <dbReference type="Proteomes" id="UP000616151"/>
    </source>
</evidence>